<keyword evidence="1" id="KW-0053">Apoptosis</keyword>
<dbReference type="AlphaFoldDB" id="A0A6P8J9R7"/>
<feature type="coiled-coil region" evidence="2">
    <location>
        <begin position="308"/>
        <end position="335"/>
    </location>
</feature>
<evidence type="ECO:0000313" key="4">
    <source>
        <dbReference type="RefSeq" id="XP_031573580.1"/>
    </source>
</evidence>
<accession>A0A6P8J9R7</accession>
<keyword evidence="2" id="KW-0175">Coiled coil</keyword>
<keyword evidence="3" id="KW-1185">Reference proteome</keyword>
<name>A0A6P8J9R7_ACTTE</name>
<dbReference type="SUPFAM" id="SSF47986">
    <property type="entry name" value="DEATH domain"/>
    <property type="match status" value="3"/>
</dbReference>
<dbReference type="PANTHER" id="PTHR48169:SF7">
    <property type="entry name" value="CASPASE 10"/>
    <property type="match status" value="1"/>
</dbReference>
<evidence type="ECO:0000313" key="3">
    <source>
        <dbReference type="Proteomes" id="UP000515163"/>
    </source>
</evidence>
<dbReference type="PANTHER" id="PTHR48169">
    <property type="entry name" value="DED DOMAIN-CONTAINING PROTEIN"/>
    <property type="match status" value="1"/>
</dbReference>
<dbReference type="InParanoid" id="A0A6P8J9R7"/>
<sequence>MENQDSTKCFLYDILRVETIRELEAYIKDGKCTLAELKDCFGTFLSKLPEKELEEIDNVKKFVEALDKQGVIGANDVKLLKVLTKKIGLDKLKEKVEEYEADCSDDVTRSLATMENQDSTKCFLYDNLRVETIRQLDAYIADGEGTLAQLKDRFGTFLSKLPEKELEEIDNVKKFVEALDKQGVIGANDVKLLKVLTKKIGLDKLKEKVEEYEADCSDDVTRSLATMENQDSTKCFLYDNLRVETIRQLDAYIADGEGTLAQLKDRFGTFLSKLPEKELEEIDNVKKFVEALEEQDVIRANDVKFLKALAKNIELDKLKEKVKEYEADCAGNVRRSSVKNHNI</sequence>
<organism evidence="3 4">
    <name type="scientific">Actinia tenebrosa</name>
    <name type="common">Australian red waratah sea anemone</name>
    <dbReference type="NCBI Taxonomy" id="6105"/>
    <lineage>
        <taxon>Eukaryota</taxon>
        <taxon>Metazoa</taxon>
        <taxon>Cnidaria</taxon>
        <taxon>Anthozoa</taxon>
        <taxon>Hexacorallia</taxon>
        <taxon>Actiniaria</taxon>
        <taxon>Actiniidae</taxon>
        <taxon>Actinia</taxon>
    </lineage>
</organism>
<gene>
    <name evidence="4" type="primary">LOC116307459</name>
</gene>
<dbReference type="InterPro" id="IPR011029">
    <property type="entry name" value="DEATH-like_dom_sf"/>
</dbReference>
<dbReference type="RefSeq" id="XP_031573580.1">
    <property type="nucleotide sequence ID" value="XM_031717720.1"/>
</dbReference>
<protein>
    <submittedName>
        <fullName evidence="4">Uncharacterized protein LOC116307459</fullName>
    </submittedName>
</protein>
<dbReference type="GO" id="GO:0006915">
    <property type="term" value="P:apoptotic process"/>
    <property type="evidence" value="ECO:0007669"/>
    <property type="project" value="UniProtKB-KW"/>
</dbReference>
<evidence type="ECO:0000256" key="1">
    <source>
        <dbReference type="ARBA" id="ARBA00022703"/>
    </source>
</evidence>
<proteinExistence type="predicted"/>
<dbReference type="GeneID" id="116307459"/>
<dbReference type="Gene3D" id="1.10.533.10">
    <property type="entry name" value="Death Domain, Fas"/>
    <property type="match status" value="3"/>
</dbReference>
<dbReference type="OrthoDB" id="10282184at2759"/>
<dbReference type="KEGG" id="aten:116307459"/>
<evidence type="ECO:0000256" key="2">
    <source>
        <dbReference type="SAM" id="Coils"/>
    </source>
</evidence>
<reference evidence="4" key="1">
    <citation type="submission" date="2025-08" db="UniProtKB">
        <authorList>
            <consortium name="RefSeq"/>
        </authorList>
    </citation>
    <scope>IDENTIFICATION</scope>
    <source>
        <tissue evidence="4">Tentacle</tissue>
    </source>
</reference>
<dbReference type="GO" id="GO:0043067">
    <property type="term" value="P:regulation of programmed cell death"/>
    <property type="evidence" value="ECO:0007669"/>
    <property type="project" value="UniProtKB-ARBA"/>
</dbReference>
<dbReference type="Proteomes" id="UP000515163">
    <property type="component" value="Unplaced"/>
</dbReference>